<dbReference type="EMBL" id="JBHSPH010000002">
    <property type="protein sequence ID" value="MFC5862166.1"/>
    <property type="molecule type" value="Genomic_DNA"/>
</dbReference>
<reference evidence="2" key="1">
    <citation type="journal article" date="2019" name="Int. J. Syst. Evol. Microbiol.">
        <title>The Global Catalogue of Microorganisms (GCM) 10K type strain sequencing project: providing services to taxonomists for standard genome sequencing and annotation.</title>
        <authorList>
            <consortium name="The Broad Institute Genomics Platform"/>
            <consortium name="The Broad Institute Genome Sequencing Center for Infectious Disease"/>
            <person name="Wu L."/>
            <person name="Ma J."/>
        </authorList>
    </citation>
    <scope>NUCLEOTIDE SEQUENCE [LARGE SCALE GENOMIC DNA]</scope>
    <source>
        <strain evidence="2">JCM 4087</strain>
    </source>
</reference>
<dbReference type="Proteomes" id="UP001596091">
    <property type="component" value="Unassembled WGS sequence"/>
</dbReference>
<accession>A0ABW1ECX7</accession>
<organism evidence="1 2">
    <name type="scientific">Acidicapsa dinghuensis</name>
    <dbReference type="NCBI Taxonomy" id="2218256"/>
    <lineage>
        <taxon>Bacteria</taxon>
        <taxon>Pseudomonadati</taxon>
        <taxon>Acidobacteriota</taxon>
        <taxon>Terriglobia</taxon>
        <taxon>Terriglobales</taxon>
        <taxon>Acidobacteriaceae</taxon>
        <taxon>Acidicapsa</taxon>
    </lineage>
</organism>
<keyword evidence="2" id="KW-1185">Reference proteome</keyword>
<dbReference type="RefSeq" id="WP_263338419.1">
    <property type="nucleotide sequence ID" value="NZ_JAGSYH010000004.1"/>
</dbReference>
<proteinExistence type="predicted"/>
<name>A0ABW1ECX7_9BACT</name>
<sequence>MTESGHHFLAPLGEIFGTNPTKPLFHYTTIAGLRGIIESRTMWATDARFLNDWSEVRYIASIAGSSLERRRDLEPERGDDLRALHAGLNRWVQSHYRSHGVYVCSLSENGNQLSQWRGYCPDGGGVSIGFDSVDLHTSLFLHGVVTVKVCYEAVRQQQIVDGILDHLLHDEISEAYMGAGRLESMQEEFLQLLSMSAPLLKHPGFKEEAEWRLIYSTPTYLPVFRHIAGKYPDVFENPPSPLKTEYRVKDQRLIPYVSLPLTGNSQDQMAFDSVILGPSAEPELFEETMKGYLRSAEVVIQSMTSSGIPLRVP</sequence>
<protein>
    <submittedName>
        <fullName evidence="1">DUF2971 domain-containing protein</fullName>
    </submittedName>
</protein>
<gene>
    <name evidence="1" type="ORF">ACFPT7_07670</name>
</gene>
<dbReference type="Pfam" id="PF11185">
    <property type="entry name" value="DUF2971"/>
    <property type="match status" value="1"/>
</dbReference>
<dbReference type="InterPro" id="IPR021352">
    <property type="entry name" value="DUF2971"/>
</dbReference>
<comment type="caution">
    <text evidence="1">The sequence shown here is derived from an EMBL/GenBank/DDBJ whole genome shotgun (WGS) entry which is preliminary data.</text>
</comment>
<evidence type="ECO:0000313" key="1">
    <source>
        <dbReference type="EMBL" id="MFC5862166.1"/>
    </source>
</evidence>
<evidence type="ECO:0000313" key="2">
    <source>
        <dbReference type="Proteomes" id="UP001596091"/>
    </source>
</evidence>